<evidence type="ECO:0000313" key="2">
    <source>
        <dbReference type="EMBL" id="QTH72504.1"/>
    </source>
</evidence>
<dbReference type="PROSITE" id="PS51257">
    <property type="entry name" value="PROKAR_LIPOPROTEIN"/>
    <property type="match status" value="1"/>
</dbReference>
<dbReference type="AlphaFoldDB" id="A0A975HLX5"/>
<accession>A0A975HLX5</accession>
<evidence type="ECO:0008006" key="4">
    <source>
        <dbReference type="Google" id="ProtNLM"/>
    </source>
</evidence>
<evidence type="ECO:0000256" key="1">
    <source>
        <dbReference type="SAM" id="SignalP"/>
    </source>
</evidence>
<protein>
    <recommendedName>
        <fullName evidence="4">Lipoprotein</fullName>
    </recommendedName>
</protein>
<feature type="signal peptide" evidence="1">
    <location>
        <begin position="1"/>
        <end position="21"/>
    </location>
</feature>
<keyword evidence="3" id="KW-1185">Reference proteome</keyword>
<dbReference type="KEGG" id="pxi:J5O05_06735"/>
<reference evidence="2" key="1">
    <citation type="submission" date="2021-03" db="EMBL/GenBank/DDBJ databases">
        <title>Complete Genome of Pseudoalteromonas xiamenensis STKMTI.2, a new potential marine bacterium producing anti-Vibrio compounds.</title>
        <authorList>
            <person name="Handayani D.P."/>
            <person name="Isnansetyo A."/>
            <person name="Istiqomah I."/>
            <person name="Jumina J."/>
        </authorList>
    </citation>
    <scope>NUCLEOTIDE SEQUENCE</scope>
    <source>
        <strain evidence="2">STKMTI.2</strain>
    </source>
</reference>
<feature type="chain" id="PRO_5037609101" description="Lipoprotein" evidence="1">
    <location>
        <begin position="22"/>
        <end position="134"/>
    </location>
</feature>
<name>A0A975HLX5_9GAMM</name>
<dbReference type="Proteomes" id="UP000664904">
    <property type="component" value="Chromosome"/>
</dbReference>
<dbReference type="EMBL" id="CP072133">
    <property type="protein sequence ID" value="QTH72504.1"/>
    <property type="molecule type" value="Genomic_DNA"/>
</dbReference>
<keyword evidence="1" id="KW-0732">Signal</keyword>
<organism evidence="2 3">
    <name type="scientific">Pseudoalteromonas xiamenensis</name>
    <dbReference type="NCBI Taxonomy" id="882626"/>
    <lineage>
        <taxon>Bacteria</taxon>
        <taxon>Pseudomonadati</taxon>
        <taxon>Pseudomonadota</taxon>
        <taxon>Gammaproteobacteria</taxon>
        <taxon>Alteromonadales</taxon>
        <taxon>Pseudoalteromonadaceae</taxon>
        <taxon>Pseudoalteromonas</taxon>
    </lineage>
</organism>
<gene>
    <name evidence="2" type="ORF">J5O05_06735</name>
</gene>
<proteinExistence type="predicted"/>
<dbReference type="RefSeq" id="WP_208844128.1">
    <property type="nucleotide sequence ID" value="NZ_CP072133.1"/>
</dbReference>
<evidence type="ECO:0000313" key="3">
    <source>
        <dbReference type="Proteomes" id="UP000664904"/>
    </source>
</evidence>
<sequence>MNKLVKNIPLFLITLILSACAAKPEAPKYQIENEKFYQRGVDGGRTEFVFIVTVAATPALTFANGQPSNQREMRAFIEHERVEDSPALKIELEEEAVRRLKHTLQDRQICRQGHKIDQVFWRDRSVQLRGGCYE</sequence>